<dbReference type="AlphaFoldDB" id="A0A5E6MFN3"/>
<dbReference type="RefSeq" id="WP_142525866.1">
    <property type="nucleotide sequence ID" value="NZ_CABFUZ020000218.1"/>
</dbReference>
<sequence>MVVRQVARQTGERLLGSRAQLLKRVCFVGFDGMVEESFRVIDHRGSLDQYTVLSSIEQFVVRLQKKAREQAASAFELIEGRPRMSGSAPWFSSALGALGTQVHFLGACGKPECRHPVFAEVERRAKVYPVALPAFERVLEFGDGRLSLGDYRSLEEITWELLEARVGKPLLQELWASAHLAAFLNWSRLPHLSLLWKRLLSELCHLSGSPRKLLFFDLGNLLHPTDADLAAALKILAEFETCHDVVLSLNALESEAVARVLHVPRRDLDITGAASLAAAIREKAGISTVVIHCPRFAAVADGTTEEGLEAPHTAKPKTVSQAGDHFNAGFCAGRLLGWKLLHSLQLGVACAGFYVRHAASPTREQLVRFLRTL</sequence>
<dbReference type="SUPFAM" id="SSF53613">
    <property type="entry name" value="Ribokinase-like"/>
    <property type="match status" value="1"/>
</dbReference>
<proteinExistence type="predicted"/>
<dbReference type="GO" id="GO:0003824">
    <property type="term" value="F:catalytic activity"/>
    <property type="evidence" value="ECO:0007669"/>
    <property type="project" value="UniProtKB-ARBA"/>
</dbReference>
<accession>A0A5E6MFN3</accession>
<dbReference type="Gene3D" id="3.40.1190.20">
    <property type="match status" value="1"/>
</dbReference>
<evidence type="ECO:0000313" key="1">
    <source>
        <dbReference type="EMBL" id="VVM08060.1"/>
    </source>
</evidence>
<dbReference type="Proteomes" id="UP000381693">
    <property type="component" value="Unassembled WGS sequence"/>
</dbReference>
<dbReference type="InterPro" id="IPR057621">
    <property type="entry name" value="Khk_prokaryotic"/>
</dbReference>
<dbReference type="OrthoDB" id="787163at2"/>
<dbReference type="EMBL" id="CABFUZ020000218">
    <property type="protein sequence ID" value="VVM08060.1"/>
    <property type="molecule type" value="Genomic_DNA"/>
</dbReference>
<dbReference type="InterPro" id="IPR029056">
    <property type="entry name" value="Ribokinase-like"/>
</dbReference>
<dbReference type="Pfam" id="PF25270">
    <property type="entry name" value="Khk"/>
    <property type="match status" value="1"/>
</dbReference>
<keyword evidence="2" id="KW-1185">Reference proteome</keyword>
<protein>
    <submittedName>
        <fullName evidence="1">Uncharacterized protein</fullName>
    </submittedName>
</protein>
<reference evidence="1" key="1">
    <citation type="submission" date="2019-09" db="EMBL/GenBank/DDBJ databases">
        <authorList>
            <person name="Cremers G."/>
        </authorList>
    </citation>
    <scope>NUCLEOTIDE SEQUENCE [LARGE SCALE GENOMIC DNA]</scope>
    <source>
        <strain evidence="1">3B</strain>
    </source>
</reference>
<gene>
    <name evidence="1" type="ORF">MAMC_01955</name>
</gene>
<organism evidence="1 2">
    <name type="scientific">Methylacidimicrobium cyclopophantes</name>
    <dbReference type="NCBI Taxonomy" id="1041766"/>
    <lineage>
        <taxon>Bacteria</taxon>
        <taxon>Pseudomonadati</taxon>
        <taxon>Verrucomicrobiota</taxon>
        <taxon>Methylacidimicrobium</taxon>
    </lineage>
</organism>
<evidence type="ECO:0000313" key="2">
    <source>
        <dbReference type="Proteomes" id="UP000381693"/>
    </source>
</evidence>
<comment type="caution">
    <text evidence="1">The sequence shown here is derived from an EMBL/GenBank/DDBJ whole genome shotgun (WGS) entry which is preliminary data.</text>
</comment>
<name>A0A5E6MFN3_9BACT</name>